<protein>
    <submittedName>
        <fullName evidence="2">Uncharacterized protein</fullName>
    </submittedName>
</protein>
<proteinExistence type="predicted"/>
<feature type="region of interest" description="Disordered" evidence="1">
    <location>
        <begin position="210"/>
        <end position="245"/>
    </location>
</feature>
<sequence length="338" mass="38720">MNLIVTLLVLYFLVTVFKRQTLVNSMNRKMLIITAVITMLFFLNKSDNYDLLSQTPNKRSSCVLFMALIVGFFVFQDNLVEGMANNCTIDNAWYKMQNVTACQNIVPSSNNDFFKFTKAQDGGLSKYIKDPQDYNTCLNWLNNNQGCHFTPIDKKQEEQIPEDPIYDQVPDEWNVFTKYKKEECLDDVKGEWCEADETCYTQDNWPGNQTCVPTKPSVPSYKPPQEESKPSSQDNLNTDDIPPHLLPGQTEQSYCDVYAYGPQGSKWQRINPSQQSCTSKADSFMVGEKMYPSCDKFNQDAVNYAQNNCPLNSDKECIQKEVGNYLKNTNDTMCLTQN</sequence>
<dbReference type="AlphaFoldDB" id="A0A5E8CIT0"/>
<organism evidence="2">
    <name type="scientific">seawater metagenome</name>
    <dbReference type="NCBI Taxonomy" id="1561972"/>
    <lineage>
        <taxon>unclassified sequences</taxon>
        <taxon>metagenomes</taxon>
        <taxon>ecological metagenomes</taxon>
    </lineage>
</organism>
<evidence type="ECO:0000313" key="2">
    <source>
        <dbReference type="EMBL" id="VVU95131.1"/>
    </source>
</evidence>
<name>A0A5E8CIT0_9ZZZZ</name>
<reference evidence="2" key="1">
    <citation type="submission" date="2019-09" db="EMBL/GenBank/DDBJ databases">
        <authorList>
            <person name="Needham M D."/>
        </authorList>
    </citation>
    <scope>NUCLEOTIDE SEQUENCE</scope>
</reference>
<accession>A0A5E8CIT0</accession>
<dbReference type="EMBL" id="CABVLZ010000003">
    <property type="protein sequence ID" value="VVU95131.1"/>
    <property type="molecule type" value="Genomic_DNA"/>
</dbReference>
<evidence type="ECO:0000256" key="1">
    <source>
        <dbReference type="SAM" id="MobiDB-lite"/>
    </source>
</evidence>
<gene>
    <name evidence="2" type="ORF">CPAV1605_856</name>
</gene>